<dbReference type="Gene3D" id="3.40.50.2000">
    <property type="entry name" value="Glycogen Phosphorylase B"/>
    <property type="match status" value="1"/>
</dbReference>
<sequence>MTHSKNGLLAETGDVHSLAEQLTWILDHPQKAKQLALYAYKSLSVHFSWKQVAQHT</sequence>
<dbReference type="EMBL" id="JACXAH010000031">
    <property type="protein sequence ID" value="MBD1373641.1"/>
    <property type="molecule type" value="Genomic_DNA"/>
</dbReference>
<dbReference type="AlphaFoldDB" id="A0A926NB49"/>
<dbReference type="Proteomes" id="UP000661691">
    <property type="component" value="Unassembled WGS sequence"/>
</dbReference>
<accession>A0A926NB49</accession>
<keyword evidence="2" id="KW-1185">Reference proteome</keyword>
<reference evidence="1" key="1">
    <citation type="submission" date="2020-09" db="EMBL/GenBank/DDBJ databases">
        <title>A novel bacterium of genus Hazenella, isolated from South China Sea.</title>
        <authorList>
            <person name="Huang H."/>
            <person name="Mo K."/>
            <person name="Hu Y."/>
        </authorList>
    </citation>
    <scope>NUCLEOTIDE SEQUENCE</scope>
    <source>
        <strain evidence="1">IB182357</strain>
    </source>
</reference>
<dbReference type="SUPFAM" id="SSF53756">
    <property type="entry name" value="UDP-Glycosyltransferase/glycogen phosphorylase"/>
    <property type="match status" value="1"/>
</dbReference>
<proteinExistence type="predicted"/>
<gene>
    <name evidence="1" type="ORF">IC620_14940</name>
</gene>
<organism evidence="1 2">
    <name type="scientific">Polycladospora coralii</name>
    <dbReference type="NCBI Taxonomy" id="2771432"/>
    <lineage>
        <taxon>Bacteria</taxon>
        <taxon>Bacillati</taxon>
        <taxon>Bacillota</taxon>
        <taxon>Bacilli</taxon>
        <taxon>Bacillales</taxon>
        <taxon>Thermoactinomycetaceae</taxon>
        <taxon>Polycladospora</taxon>
    </lineage>
</organism>
<evidence type="ECO:0000313" key="2">
    <source>
        <dbReference type="Proteomes" id="UP000661691"/>
    </source>
</evidence>
<name>A0A926NB49_9BACL</name>
<comment type="caution">
    <text evidence="1">The sequence shown here is derived from an EMBL/GenBank/DDBJ whole genome shotgun (WGS) entry which is preliminary data.</text>
</comment>
<evidence type="ECO:0000313" key="1">
    <source>
        <dbReference type="EMBL" id="MBD1373641.1"/>
    </source>
</evidence>
<dbReference type="RefSeq" id="WP_191142644.1">
    <property type="nucleotide sequence ID" value="NZ_JACXAH010000031.1"/>
</dbReference>
<protein>
    <submittedName>
        <fullName evidence="1">Uncharacterized protein</fullName>
    </submittedName>
</protein>